<accession>A0A1Y2IZF3</accession>
<feature type="region of interest" description="Disordered" evidence="1">
    <location>
        <begin position="35"/>
        <end position="92"/>
    </location>
</feature>
<evidence type="ECO:0000256" key="1">
    <source>
        <dbReference type="SAM" id="MobiDB-lite"/>
    </source>
</evidence>
<evidence type="ECO:0000313" key="2">
    <source>
        <dbReference type="EMBL" id="OSD05964.1"/>
    </source>
</evidence>
<reference evidence="2 3" key="1">
    <citation type="journal article" date="2015" name="Biotechnol. Biofuels">
        <title>Enhanced degradation of softwood versus hardwood by the white-rot fungus Pycnoporus coccineus.</title>
        <authorList>
            <person name="Couturier M."/>
            <person name="Navarro D."/>
            <person name="Chevret D."/>
            <person name="Henrissat B."/>
            <person name="Piumi F."/>
            <person name="Ruiz-Duenas F.J."/>
            <person name="Martinez A.T."/>
            <person name="Grigoriev I.V."/>
            <person name="Riley R."/>
            <person name="Lipzen A."/>
            <person name="Berrin J.G."/>
            <person name="Master E.R."/>
            <person name="Rosso M.N."/>
        </authorList>
    </citation>
    <scope>NUCLEOTIDE SEQUENCE [LARGE SCALE GENOMIC DNA]</scope>
    <source>
        <strain evidence="2 3">BRFM310</strain>
    </source>
</reference>
<dbReference type="EMBL" id="KZ084091">
    <property type="protein sequence ID" value="OSD05964.1"/>
    <property type="molecule type" value="Genomic_DNA"/>
</dbReference>
<protein>
    <submittedName>
        <fullName evidence="2">Uncharacterized protein</fullName>
    </submittedName>
</protein>
<proteinExistence type="predicted"/>
<gene>
    <name evidence="2" type="ORF">PYCCODRAFT_1431788</name>
</gene>
<dbReference type="AlphaFoldDB" id="A0A1Y2IZF3"/>
<sequence length="92" mass="10114">MTGPRDPQSVEARKARYSRELAAYTLRQWDLVRQSMEDGNNREKSASPPGLPPRQGSSNVNGDLRSTPGIQAHDYAQSPHRQTNGRVVAGNA</sequence>
<keyword evidence="3" id="KW-1185">Reference proteome</keyword>
<name>A0A1Y2IZF3_TRAC3</name>
<dbReference type="OrthoDB" id="3262732at2759"/>
<dbReference type="Proteomes" id="UP000193067">
    <property type="component" value="Unassembled WGS sequence"/>
</dbReference>
<feature type="compositionally biased region" description="Basic and acidic residues" evidence="1">
    <location>
        <begin position="35"/>
        <end position="45"/>
    </location>
</feature>
<organism evidence="2 3">
    <name type="scientific">Trametes coccinea (strain BRFM310)</name>
    <name type="common">Pycnoporus coccineus</name>
    <dbReference type="NCBI Taxonomy" id="1353009"/>
    <lineage>
        <taxon>Eukaryota</taxon>
        <taxon>Fungi</taxon>
        <taxon>Dikarya</taxon>
        <taxon>Basidiomycota</taxon>
        <taxon>Agaricomycotina</taxon>
        <taxon>Agaricomycetes</taxon>
        <taxon>Polyporales</taxon>
        <taxon>Polyporaceae</taxon>
        <taxon>Trametes</taxon>
    </lineage>
</organism>
<evidence type="ECO:0000313" key="3">
    <source>
        <dbReference type="Proteomes" id="UP000193067"/>
    </source>
</evidence>